<comment type="caution">
    <text evidence="1">The sequence shown here is derived from an EMBL/GenBank/DDBJ whole genome shotgun (WGS) entry which is preliminary data.</text>
</comment>
<reference evidence="1" key="1">
    <citation type="submission" date="2020-09" db="EMBL/GenBank/DDBJ databases">
        <title>Genome-Enabled Discovery of Anthraquinone Biosynthesis in Senna tora.</title>
        <authorList>
            <person name="Kang S.-H."/>
            <person name="Pandey R.P."/>
            <person name="Lee C.-M."/>
            <person name="Sim J.-S."/>
            <person name="Jeong J.-T."/>
            <person name="Choi B.-S."/>
            <person name="Jung M."/>
            <person name="Ginzburg D."/>
            <person name="Zhao K."/>
            <person name="Won S.Y."/>
            <person name="Oh T.-J."/>
            <person name="Yu Y."/>
            <person name="Kim N.-H."/>
            <person name="Lee O.R."/>
            <person name="Lee T.-H."/>
            <person name="Bashyal P."/>
            <person name="Kim T.-S."/>
            <person name="Lee W.-H."/>
            <person name="Kawkins C."/>
            <person name="Kim C.-K."/>
            <person name="Kim J.S."/>
            <person name="Ahn B.O."/>
            <person name="Rhee S.Y."/>
            <person name="Sohng J.K."/>
        </authorList>
    </citation>
    <scope>NUCLEOTIDE SEQUENCE</scope>
    <source>
        <tissue evidence="1">Leaf</tissue>
    </source>
</reference>
<protein>
    <submittedName>
        <fullName evidence="1">Uncharacterized protein</fullName>
    </submittedName>
</protein>
<sequence length="120" mass="13330">MPHPGRKYYKDDVYLTRIVNDDTSDWTQRKAPFREIKFSVACVALHCVRCSVTTEPMLFIPLPPSGFSLGCKILNSESGASLSLATSRGRDPKPQPSVYFLLASPSRSHLIASESFLLVI</sequence>
<dbReference type="EMBL" id="JAAIUW010000008">
    <property type="protein sequence ID" value="KAF7821358.1"/>
    <property type="molecule type" value="Genomic_DNA"/>
</dbReference>
<name>A0A834WHS8_9FABA</name>
<dbReference type="Proteomes" id="UP000634136">
    <property type="component" value="Unassembled WGS sequence"/>
</dbReference>
<keyword evidence="2" id="KW-1185">Reference proteome</keyword>
<organism evidence="1 2">
    <name type="scientific">Senna tora</name>
    <dbReference type="NCBI Taxonomy" id="362788"/>
    <lineage>
        <taxon>Eukaryota</taxon>
        <taxon>Viridiplantae</taxon>
        <taxon>Streptophyta</taxon>
        <taxon>Embryophyta</taxon>
        <taxon>Tracheophyta</taxon>
        <taxon>Spermatophyta</taxon>
        <taxon>Magnoliopsida</taxon>
        <taxon>eudicotyledons</taxon>
        <taxon>Gunneridae</taxon>
        <taxon>Pentapetalae</taxon>
        <taxon>rosids</taxon>
        <taxon>fabids</taxon>
        <taxon>Fabales</taxon>
        <taxon>Fabaceae</taxon>
        <taxon>Caesalpinioideae</taxon>
        <taxon>Cassia clade</taxon>
        <taxon>Senna</taxon>
    </lineage>
</organism>
<gene>
    <name evidence="1" type="ORF">G2W53_026813</name>
</gene>
<evidence type="ECO:0000313" key="1">
    <source>
        <dbReference type="EMBL" id="KAF7821358.1"/>
    </source>
</evidence>
<proteinExistence type="predicted"/>
<accession>A0A834WHS8</accession>
<dbReference type="AlphaFoldDB" id="A0A834WHS8"/>
<evidence type="ECO:0000313" key="2">
    <source>
        <dbReference type="Proteomes" id="UP000634136"/>
    </source>
</evidence>